<dbReference type="SMART" id="SM00897">
    <property type="entry name" value="FIST"/>
    <property type="match status" value="1"/>
</dbReference>
<dbReference type="Pfam" id="PF08495">
    <property type="entry name" value="FIST"/>
    <property type="match status" value="1"/>
</dbReference>
<dbReference type="InterPro" id="IPR019494">
    <property type="entry name" value="FIST_C"/>
</dbReference>
<evidence type="ECO:0000259" key="2">
    <source>
        <dbReference type="SMART" id="SM01204"/>
    </source>
</evidence>
<organism evidence="3 4">
    <name type="scientific">Alcanivorax sediminis</name>
    <dbReference type="NCBI Taxonomy" id="2663008"/>
    <lineage>
        <taxon>Bacteria</taxon>
        <taxon>Pseudomonadati</taxon>
        <taxon>Pseudomonadota</taxon>
        <taxon>Gammaproteobacteria</taxon>
        <taxon>Oceanospirillales</taxon>
        <taxon>Alcanivoracaceae</taxon>
        <taxon>Alcanivorax</taxon>
    </lineage>
</organism>
<dbReference type="SMART" id="SM01204">
    <property type="entry name" value="FIST_C"/>
    <property type="match status" value="1"/>
</dbReference>
<dbReference type="PANTHER" id="PTHR40252:SF2">
    <property type="entry name" value="BLR0328 PROTEIN"/>
    <property type="match status" value="1"/>
</dbReference>
<keyword evidence="4" id="KW-1185">Reference proteome</keyword>
<feature type="domain" description="FIST" evidence="1">
    <location>
        <begin position="33"/>
        <end position="236"/>
    </location>
</feature>
<evidence type="ECO:0000313" key="4">
    <source>
        <dbReference type="Proteomes" id="UP000469421"/>
    </source>
</evidence>
<evidence type="ECO:0000313" key="3">
    <source>
        <dbReference type="EMBL" id="MQX54401.1"/>
    </source>
</evidence>
<accession>A0A6N7M1N8</accession>
<dbReference type="Pfam" id="PF10442">
    <property type="entry name" value="FIST_C"/>
    <property type="match status" value="1"/>
</dbReference>
<feature type="domain" description="FIST C-domain" evidence="2">
    <location>
        <begin position="237"/>
        <end position="367"/>
    </location>
</feature>
<proteinExistence type="predicted"/>
<dbReference type="PANTHER" id="PTHR40252">
    <property type="entry name" value="BLR0328 PROTEIN"/>
    <property type="match status" value="1"/>
</dbReference>
<dbReference type="AlphaFoldDB" id="A0A6N7M1N8"/>
<sequence>MNAAPANAVLTSFSSATDEYIAADELASSLVHPNLGFVLFFCSVEYDLDRLAQALQSRFQNVPISGCTSCGEITSQGYDRGSIVAIGFDRRFFTVGQRLIEQLERFDLADAQQLTDSLFAECSHGVAGTPNTNNTFVLTLMDGLSVSEEMVLATLNAVLGSITCFGGSAGDEYRLNGTYVYSNGRFCRDAAIVLMVSTQLDFEVLSTHHLSPQSQKLVVTDSDPEQRRVLSLNAEPAAQAYARLVGVPVEELDDVTFACSPLAVRINGRYYARAIQRVNPDMSLSFYCAVENGIVLTAMETGSILNELDEKLGAIESRLGPAWLTLGCDCCLRYTQLEAEGLVDAASALLRRYGVIGFSTYGEHVDGMHLNHTFTGVVIGRKQRL</sequence>
<dbReference type="Proteomes" id="UP000469421">
    <property type="component" value="Unassembled WGS sequence"/>
</dbReference>
<reference evidence="3 4" key="1">
    <citation type="submission" date="2019-10" db="EMBL/GenBank/DDBJ databases">
        <title>Alcanivorax sp.PA15-N-34 draft genome sequence.</title>
        <authorList>
            <person name="Liao X."/>
            <person name="Shao Z."/>
        </authorList>
    </citation>
    <scope>NUCLEOTIDE SEQUENCE [LARGE SCALE GENOMIC DNA]</scope>
    <source>
        <strain evidence="3 4">PA15-N-34</strain>
    </source>
</reference>
<comment type="caution">
    <text evidence="3">The sequence shown here is derived from an EMBL/GenBank/DDBJ whole genome shotgun (WGS) entry which is preliminary data.</text>
</comment>
<dbReference type="InterPro" id="IPR013702">
    <property type="entry name" value="FIST_domain_N"/>
</dbReference>
<name>A0A6N7M1N8_9GAMM</name>
<dbReference type="NCBIfam" id="NF041558">
    <property type="entry name" value="NosP"/>
    <property type="match status" value="1"/>
</dbReference>
<evidence type="ECO:0000259" key="1">
    <source>
        <dbReference type="SMART" id="SM00897"/>
    </source>
</evidence>
<dbReference type="RefSeq" id="WP_153501674.1">
    <property type="nucleotide sequence ID" value="NZ_JBMZXE010000157.1"/>
</dbReference>
<dbReference type="EMBL" id="WIRE01000001">
    <property type="protein sequence ID" value="MQX54401.1"/>
    <property type="molecule type" value="Genomic_DNA"/>
</dbReference>
<protein>
    <submittedName>
        <fullName evidence="3">GfdT protein</fullName>
    </submittedName>
</protein>
<gene>
    <name evidence="3" type="ORF">GFN93_14185</name>
</gene>